<accession>A0A0E9U3Q4</accession>
<evidence type="ECO:0000313" key="1">
    <source>
        <dbReference type="EMBL" id="JAH60431.1"/>
    </source>
</evidence>
<protein>
    <submittedName>
        <fullName evidence="1">Uncharacterized protein</fullName>
    </submittedName>
</protein>
<sequence>MCNPCTLESDTFDKKPLRIYCQTPPNARH</sequence>
<organism evidence="1">
    <name type="scientific">Anguilla anguilla</name>
    <name type="common">European freshwater eel</name>
    <name type="synonym">Muraena anguilla</name>
    <dbReference type="NCBI Taxonomy" id="7936"/>
    <lineage>
        <taxon>Eukaryota</taxon>
        <taxon>Metazoa</taxon>
        <taxon>Chordata</taxon>
        <taxon>Craniata</taxon>
        <taxon>Vertebrata</taxon>
        <taxon>Euteleostomi</taxon>
        <taxon>Actinopterygii</taxon>
        <taxon>Neopterygii</taxon>
        <taxon>Teleostei</taxon>
        <taxon>Anguilliformes</taxon>
        <taxon>Anguillidae</taxon>
        <taxon>Anguilla</taxon>
    </lineage>
</organism>
<dbReference type="AlphaFoldDB" id="A0A0E9U3Q4"/>
<reference evidence="1" key="2">
    <citation type="journal article" date="2015" name="Fish Shellfish Immunol.">
        <title>Early steps in the European eel (Anguilla anguilla)-Vibrio vulnificus interaction in the gills: Role of the RtxA13 toxin.</title>
        <authorList>
            <person name="Callol A."/>
            <person name="Pajuelo D."/>
            <person name="Ebbesson L."/>
            <person name="Teles M."/>
            <person name="MacKenzie S."/>
            <person name="Amaro C."/>
        </authorList>
    </citation>
    <scope>NUCLEOTIDE SEQUENCE</scope>
</reference>
<reference evidence="1" key="1">
    <citation type="submission" date="2014-11" db="EMBL/GenBank/DDBJ databases">
        <authorList>
            <person name="Amaro Gonzalez C."/>
        </authorList>
    </citation>
    <scope>NUCLEOTIDE SEQUENCE</scope>
</reference>
<proteinExistence type="predicted"/>
<name>A0A0E9U3Q4_ANGAN</name>
<dbReference type="EMBL" id="GBXM01048146">
    <property type="protein sequence ID" value="JAH60431.1"/>
    <property type="molecule type" value="Transcribed_RNA"/>
</dbReference>